<keyword evidence="1" id="KW-1133">Transmembrane helix</keyword>
<protein>
    <submittedName>
        <fullName evidence="2">Uncharacterized protein</fullName>
    </submittedName>
</protein>
<evidence type="ECO:0000256" key="1">
    <source>
        <dbReference type="SAM" id="Phobius"/>
    </source>
</evidence>
<keyword evidence="1" id="KW-0472">Membrane</keyword>
<keyword evidence="1" id="KW-0812">Transmembrane</keyword>
<accession>A0A5J6VM22</accession>
<name>A0A5J6VM22_9VIRU</name>
<organism evidence="2">
    <name type="scientific">Megaviridae environmental sample</name>
    <dbReference type="NCBI Taxonomy" id="1737588"/>
    <lineage>
        <taxon>Viruses</taxon>
        <taxon>Varidnaviria</taxon>
        <taxon>Bamfordvirae</taxon>
        <taxon>Nucleocytoviricota</taxon>
        <taxon>Megaviricetes</taxon>
        <taxon>Imitervirales</taxon>
        <taxon>Mimiviridae</taxon>
        <taxon>environmental samples</taxon>
    </lineage>
</organism>
<proteinExistence type="predicted"/>
<evidence type="ECO:0000313" key="2">
    <source>
        <dbReference type="EMBL" id="QFG74948.1"/>
    </source>
</evidence>
<dbReference type="EMBL" id="MN448295">
    <property type="protein sequence ID" value="QFG74948.1"/>
    <property type="molecule type" value="Genomic_DNA"/>
</dbReference>
<sequence length="77" mass="8718">MDKICVVGLMAGGGFGLYSLYSNRSYFNQVDCNSFYHTHQKNICNVSMFLGTMGVGYIVFSYPHLLHKHTKLLTYQG</sequence>
<feature type="transmembrane region" description="Helical" evidence="1">
    <location>
        <begin position="43"/>
        <end position="62"/>
    </location>
</feature>
<feature type="transmembrane region" description="Helical" evidence="1">
    <location>
        <begin position="6"/>
        <end position="22"/>
    </location>
</feature>
<reference evidence="2" key="1">
    <citation type="journal article" date="2019" name="Philos. Trans. R. Soc. Lond., B, Biol. Sci.">
        <title>Targeted metagenomic recovery of four divergent viruses reveals shared and distinctive characteristics of giant viruses of marine eukaryotes.</title>
        <authorList>
            <person name="Needham D.M."/>
            <person name="Poirier C."/>
            <person name="Hehenberger E."/>
            <person name="Jimenez V."/>
            <person name="Swalwell J.E."/>
            <person name="Santoro A.E."/>
            <person name="Worden A.Z."/>
        </authorList>
    </citation>
    <scope>NUCLEOTIDE SEQUENCE</scope>
    <source>
        <strain evidence="2">OPacV-421</strain>
    </source>
</reference>